<organism evidence="2 3">
    <name type="scientific">Kolteria novifilia</name>
    <dbReference type="NCBI Taxonomy" id="2527975"/>
    <lineage>
        <taxon>Bacteria</taxon>
        <taxon>Pseudomonadati</taxon>
        <taxon>Planctomycetota</taxon>
        <taxon>Planctomycetia</taxon>
        <taxon>Kolteriales</taxon>
        <taxon>Kolteriaceae</taxon>
        <taxon>Kolteria</taxon>
    </lineage>
</organism>
<protein>
    <submittedName>
        <fullName evidence="2">Uncharacterized protein</fullName>
    </submittedName>
</protein>
<dbReference type="Proteomes" id="UP000317093">
    <property type="component" value="Chromosome"/>
</dbReference>
<evidence type="ECO:0000256" key="1">
    <source>
        <dbReference type="SAM" id="MobiDB-lite"/>
    </source>
</evidence>
<sequence length="63" mass="6812">MFFLQDLLSRWFSREDSAAIHSEQHGAESVPHCSDRACPAESPSGSPEGKRMADEGGIAYSGD</sequence>
<evidence type="ECO:0000313" key="3">
    <source>
        <dbReference type="Proteomes" id="UP000317093"/>
    </source>
</evidence>
<name>A0A518BDF3_9BACT</name>
<dbReference type="KEGG" id="knv:Pan216_58170"/>
<dbReference type="RefSeq" id="WP_145263470.1">
    <property type="nucleotide sequence ID" value="NZ_CP036279.1"/>
</dbReference>
<dbReference type="AlphaFoldDB" id="A0A518BDF3"/>
<proteinExistence type="predicted"/>
<dbReference type="EMBL" id="CP036279">
    <property type="protein sequence ID" value="QDU64923.1"/>
    <property type="molecule type" value="Genomic_DNA"/>
</dbReference>
<keyword evidence="3" id="KW-1185">Reference proteome</keyword>
<reference evidence="2 3" key="1">
    <citation type="submission" date="2019-02" db="EMBL/GenBank/DDBJ databases">
        <title>Deep-cultivation of Planctomycetes and their phenomic and genomic characterization uncovers novel biology.</title>
        <authorList>
            <person name="Wiegand S."/>
            <person name="Jogler M."/>
            <person name="Boedeker C."/>
            <person name="Pinto D."/>
            <person name="Vollmers J."/>
            <person name="Rivas-Marin E."/>
            <person name="Kohn T."/>
            <person name="Peeters S.H."/>
            <person name="Heuer A."/>
            <person name="Rast P."/>
            <person name="Oberbeckmann S."/>
            <person name="Bunk B."/>
            <person name="Jeske O."/>
            <person name="Meyerdierks A."/>
            <person name="Storesund J.E."/>
            <person name="Kallscheuer N."/>
            <person name="Luecker S."/>
            <person name="Lage O.M."/>
            <person name="Pohl T."/>
            <person name="Merkel B.J."/>
            <person name="Hornburger P."/>
            <person name="Mueller R.-W."/>
            <person name="Bruemmer F."/>
            <person name="Labrenz M."/>
            <person name="Spormann A.M."/>
            <person name="Op den Camp H."/>
            <person name="Overmann J."/>
            <person name="Amann R."/>
            <person name="Jetten M.S.M."/>
            <person name="Mascher T."/>
            <person name="Medema M.H."/>
            <person name="Devos D.P."/>
            <person name="Kaster A.-K."/>
            <person name="Ovreas L."/>
            <person name="Rohde M."/>
            <person name="Galperin M.Y."/>
            <person name="Jogler C."/>
        </authorList>
    </citation>
    <scope>NUCLEOTIDE SEQUENCE [LARGE SCALE GENOMIC DNA]</scope>
    <source>
        <strain evidence="2 3">Pan216</strain>
    </source>
</reference>
<accession>A0A518BDF3</accession>
<gene>
    <name evidence="2" type="ORF">Pan216_58170</name>
</gene>
<feature type="region of interest" description="Disordered" evidence="1">
    <location>
        <begin position="19"/>
        <end position="63"/>
    </location>
</feature>
<evidence type="ECO:0000313" key="2">
    <source>
        <dbReference type="EMBL" id="QDU64923.1"/>
    </source>
</evidence>